<dbReference type="PANTHER" id="PTHR12274:SF3">
    <property type="entry name" value="PROGRANULIN"/>
    <property type="match status" value="1"/>
</dbReference>
<dbReference type="InterPro" id="IPR037277">
    <property type="entry name" value="Granulin_sf"/>
</dbReference>
<dbReference type="EMBL" id="JAKMXF010000321">
    <property type="protein sequence ID" value="KAI6649433.1"/>
    <property type="molecule type" value="Genomic_DNA"/>
</dbReference>
<comment type="subcellular location">
    <subcellularLocation>
        <location evidence="1">Secreted</location>
    </subcellularLocation>
</comment>
<evidence type="ECO:0000256" key="2">
    <source>
        <dbReference type="ARBA" id="ARBA00010093"/>
    </source>
</evidence>
<dbReference type="PANTHER" id="PTHR12274">
    <property type="entry name" value="GRANULIN"/>
    <property type="match status" value="1"/>
</dbReference>
<sequence>MMNSLSILLLILSFTLTVLSSSLSQQCAGSNQTCQLLDTCCNFKGKDNTGCCPLSNAVCCKDLAHCCPQGYKCSDSPLLCERPKASPVRKTQIQQHTIPLRRLEKYVSKQMIQGVECDDQISWCADGDTCCKLESGMWGCCPLTNARCCEDGEHCCPKYYECTKTDGLCNQTVTMYNHHIIPAGIKQKAMHIKDFIAKQLSDAMCADVSECIQKHSCCELEEEENYGCSEVSNAICCADRKSWCPEGYSCDLSQEECKQVTIEVEHIDI</sequence>
<evidence type="ECO:0000256" key="5">
    <source>
        <dbReference type="SAM" id="SignalP"/>
    </source>
</evidence>
<dbReference type="GO" id="GO:0005576">
    <property type="term" value="C:extracellular region"/>
    <property type="evidence" value="ECO:0007669"/>
    <property type="project" value="UniProtKB-SubCell"/>
</dbReference>
<name>A0AAV7JL69_9METZ</name>
<evidence type="ECO:0000313" key="8">
    <source>
        <dbReference type="Proteomes" id="UP001165289"/>
    </source>
</evidence>
<organism evidence="7 8">
    <name type="scientific">Oopsacas minuta</name>
    <dbReference type="NCBI Taxonomy" id="111878"/>
    <lineage>
        <taxon>Eukaryota</taxon>
        <taxon>Metazoa</taxon>
        <taxon>Porifera</taxon>
        <taxon>Hexactinellida</taxon>
        <taxon>Hexasterophora</taxon>
        <taxon>Lyssacinosida</taxon>
        <taxon>Leucopsacidae</taxon>
        <taxon>Oopsacas</taxon>
    </lineage>
</organism>
<evidence type="ECO:0000256" key="3">
    <source>
        <dbReference type="ARBA" id="ARBA00022525"/>
    </source>
</evidence>
<dbReference type="Gene3D" id="2.10.25.160">
    <property type="entry name" value="Granulin"/>
    <property type="match status" value="3"/>
</dbReference>
<evidence type="ECO:0000313" key="7">
    <source>
        <dbReference type="EMBL" id="KAI6649433.1"/>
    </source>
</evidence>
<dbReference type="Pfam" id="PF00396">
    <property type="entry name" value="Granulin"/>
    <property type="match status" value="3"/>
</dbReference>
<dbReference type="SMART" id="SM00277">
    <property type="entry name" value="GRAN"/>
    <property type="match status" value="3"/>
</dbReference>
<evidence type="ECO:0000256" key="1">
    <source>
        <dbReference type="ARBA" id="ARBA00004613"/>
    </source>
</evidence>
<accession>A0AAV7JL69</accession>
<evidence type="ECO:0000256" key="4">
    <source>
        <dbReference type="ARBA" id="ARBA00023157"/>
    </source>
</evidence>
<keyword evidence="3" id="KW-0964">Secreted</keyword>
<feature type="domain" description="Granulins" evidence="6">
    <location>
        <begin position="60"/>
        <end position="73"/>
    </location>
</feature>
<feature type="signal peptide" evidence="5">
    <location>
        <begin position="1"/>
        <end position="20"/>
    </location>
</feature>
<dbReference type="InterPro" id="IPR039036">
    <property type="entry name" value="Granulin_fam"/>
</dbReference>
<comment type="caution">
    <text evidence="7">The sequence shown here is derived from an EMBL/GenBank/DDBJ whole genome shotgun (WGS) entry which is preliminary data.</text>
</comment>
<keyword evidence="8" id="KW-1185">Reference proteome</keyword>
<reference evidence="7 8" key="1">
    <citation type="journal article" date="2023" name="BMC Biol.">
        <title>The compact genome of the sponge Oopsacas minuta (Hexactinellida) is lacking key metazoan core genes.</title>
        <authorList>
            <person name="Santini S."/>
            <person name="Schenkelaars Q."/>
            <person name="Jourda C."/>
            <person name="Duchesne M."/>
            <person name="Belahbib H."/>
            <person name="Rocher C."/>
            <person name="Selva M."/>
            <person name="Riesgo A."/>
            <person name="Vervoort M."/>
            <person name="Leys S.P."/>
            <person name="Kodjabachian L."/>
            <person name="Le Bivic A."/>
            <person name="Borchiellini C."/>
            <person name="Claverie J.M."/>
            <person name="Renard E."/>
        </authorList>
    </citation>
    <scope>NUCLEOTIDE SEQUENCE [LARGE SCALE GENOMIC DNA]</scope>
    <source>
        <strain evidence="7">SPO-2</strain>
    </source>
</reference>
<comment type="similarity">
    <text evidence="2">Belongs to the granulin family.</text>
</comment>
<keyword evidence="4" id="KW-1015">Disulfide bond</keyword>
<keyword evidence="5" id="KW-0732">Signal</keyword>
<dbReference type="SUPFAM" id="SSF57277">
    <property type="entry name" value="Granulin repeat"/>
    <property type="match status" value="1"/>
</dbReference>
<protein>
    <submittedName>
        <fullName evidence="7">Kielin/chordin-like protein isoform X2</fullName>
    </submittedName>
</protein>
<dbReference type="AlphaFoldDB" id="A0AAV7JL69"/>
<gene>
    <name evidence="7" type="ORF">LOD99_11798</name>
</gene>
<feature type="chain" id="PRO_5043339109" evidence="5">
    <location>
        <begin position="21"/>
        <end position="269"/>
    </location>
</feature>
<dbReference type="PROSITE" id="PS00799">
    <property type="entry name" value="GRANULINS"/>
    <property type="match status" value="2"/>
</dbReference>
<dbReference type="Proteomes" id="UP001165289">
    <property type="component" value="Unassembled WGS sequence"/>
</dbReference>
<feature type="domain" description="Granulins" evidence="6">
    <location>
        <begin position="149"/>
        <end position="162"/>
    </location>
</feature>
<evidence type="ECO:0000259" key="6">
    <source>
        <dbReference type="PROSITE" id="PS00799"/>
    </source>
</evidence>
<proteinExistence type="inferred from homology"/>
<dbReference type="InterPro" id="IPR000118">
    <property type="entry name" value="Granulin"/>
</dbReference>